<dbReference type="InterPro" id="IPR050789">
    <property type="entry name" value="Diverse_Enzym_Activities"/>
</dbReference>
<keyword evidence="4" id="KW-1185">Reference proteome</keyword>
<evidence type="ECO:0000256" key="1">
    <source>
        <dbReference type="SAM" id="SignalP"/>
    </source>
</evidence>
<keyword evidence="3" id="KW-0378">Hydrolase</keyword>
<feature type="signal peptide" evidence="1">
    <location>
        <begin position="1"/>
        <end position="25"/>
    </location>
</feature>
<dbReference type="Gene3D" id="3.40.710.10">
    <property type="entry name" value="DD-peptidase/beta-lactamase superfamily"/>
    <property type="match status" value="1"/>
</dbReference>
<dbReference type="OrthoDB" id="9808046at2"/>
<feature type="domain" description="Beta-lactamase-related" evidence="2">
    <location>
        <begin position="51"/>
        <end position="428"/>
    </location>
</feature>
<dbReference type="EMBL" id="WTYT01000004">
    <property type="protein sequence ID" value="MXO66328.1"/>
    <property type="molecule type" value="Genomic_DNA"/>
</dbReference>
<dbReference type="GO" id="GO:0016787">
    <property type="term" value="F:hydrolase activity"/>
    <property type="evidence" value="ECO:0007669"/>
    <property type="project" value="UniProtKB-KW"/>
</dbReference>
<evidence type="ECO:0000313" key="3">
    <source>
        <dbReference type="EMBL" id="MXO66328.1"/>
    </source>
</evidence>
<gene>
    <name evidence="3" type="ORF">GRI91_11220</name>
</gene>
<evidence type="ECO:0000313" key="4">
    <source>
        <dbReference type="Proteomes" id="UP000438476"/>
    </source>
</evidence>
<comment type="caution">
    <text evidence="3">The sequence shown here is derived from an EMBL/GenBank/DDBJ whole genome shotgun (WGS) entry which is preliminary data.</text>
</comment>
<feature type="chain" id="PRO_5026068509" evidence="1">
    <location>
        <begin position="26"/>
        <end position="438"/>
    </location>
</feature>
<evidence type="ECO:0000259" key="2">
    <source>
        <dbReference type="Pfam" id="PF00144"/>
    </source>
</evidence>
<keyword evidence="1" id="KW-0732">Signal</keyword>
<sequence>MHQFPARKAAAFLLALTIAVPGCTAMPAQTATSSATQNPSARDAAAVSELRSTLSRMVKQKQIPGAIVRIVQNGESLADIRVGFQDVEDRTSISENTIFRLYSMSKPITSVAIMMLAEDGKLSLDDPASRFLPEFEDMRVYSGGTLEDMQTVPIARPITIRDLLTHTSGITYHFTGNTPVHQYYRKYGVMRDTPVGRNPGDGAPARSLDQLVERIGKAPLLYQPGEHFAYSYSTTVLGAIIERASGMRLDRFMRTRIFDPLDMRDTGFFVQGTALDRFIVNYLATADGLEAIEDRNNTDYKDPDRLLDGGGAIASTAEDYLHFAEMLANRGEFRGRRLLSARSVDAMFLPRTHVEGLGPEKTPFGYGFAIGDAQSAAAGMQPANTYGWSGSGNTYFFVDPDHDAVALLMTQVLVGADSQDRTMLLRKAVNKAAEALIH</sequence>
<dbReference type="AlphaFoldDB" id="A0A6I4T6N9"/>
<name>A0A6I4T6N9_9SPHN</name>
<dbReference type="InterPro" id="IPR012338">
    <property type="entry name" value="Beta-lactam/transpept-like"/>
</dbReference>
<dbReference type="InterPro" id="IPR001466">
    <property type="entry name" value="Beta-lactam-related"/>
</dbReference>
<organism evidence="3 4">
    <name type="scientific">Altericroceibacterium endophyticum</name>
    <dbReference type="NCBI Taxonomy" id="1808508"/>
    <lineage>
        <taxon>Bacteria</taxon>
        <taxon>Pseudomonadati</taxon>
        <taxon>Pseudomonadota</taxon>
        <taxon>Alphaproteobacteria</taxon>
        <taxon>Sphingomonadales</taxon>
        <taxon>Erythrobacteraceae</taxon>
        <taxon>Altericroceibacterium</taxon>
    </lineage>
</organism>
<accession>A0A6I4T6N9</accession>
<dbReference type="PANTHER" id="PTHR43283:SF3">
    <property type="entry name" value="BETA-LACTAMASE FAMILY PROTEIN (AFU_ORTHOLOGUE AFUA_5G07500)"/>
    <property type="match status" value="1"/>
</dbReference>
<dbReference type="RefSeq" id="WP_160736747.1">
    <property type="nucleotide sequence ID" value="NZ_WTYT01000004.1"/>
</dbReference>
<dbReference type="Proteomes" id="UP000438476">
    <property type="component" value="Unassembled WGS sequence"/>
</dbReference>
<dbReference type="PANTHER" id="PTHR43283">
    <property type="entry name" value="BETA-LACTAMASE-RELATED"/>
    <property type="match status" value="1"/>
</dbReference>
<reference evidence="3 4" key="1">
    <citation type="submission" date="2019-12" db="EMBL/GenBank/DDBJ databases">
        <title>Genomic-based taxomic classification of the family Erythrobacteraceae.</title>
        <authorList>
            <person name="Xu L."/>
        </authorList>
    </citation>
    <scope>NUCLEOTIDE SEQUENCE [LARGE SCALE GENOMIC DNA]</scope>
    <source>
        <strain evidence="3 4">LMG 29518</strain>
    </source>
</reference>
<dbReference type="Pfam" id="PF00144">
    <property type="entry name" value="Beta-lactamase"/>
    <property type="match status" value="1"/>
</dbReference>
<protein>
    <submittedName>
        <fullName evidence="3">Serine hydrolase</fullName>
    </submittedName>
</protein>
<proteinExistence type="predicted"/>
<dbReference type="SUPFAM" id="SSF56601">
    <property type="entry name" value="beta-lactamase/transpeptidase-like"/>
    <property type="match status" value="1"/>
</dbReference>